<dbReference type="InterPro" id="IPR009081">
    <property type="entry name" value="PP-bd_ACP"/>
</dbReference>
<dbReference type="Gene3D" id="1.10.1200.10">
    <property type="entry name" value="ACP-like"/>
    <property type="match status" value="1"/>
</dbReference>
<dbReference type="SUPFAM" id="SSF47336">
    <property type="entry name" value="ACP-like"/>
    <property type="match status" value="1"/>
</dbReference>
<name>K4P126_9PSEU</name>
<organism evidence="2">
    <name type="scientific">Streptoalloteichus sp. ATCC 53650</name>
    <dbReference type="NCBI Taxonomy" id="756733"/>
    <lineage>
        <taxon>Bacteria</taxon>
        <taxon>Bacillati</taxon>
        <taxon>Actinomycetota</taxon>
        <taxon>Actinomycetes</taxon>
        <taxon>Pseudonocardiales</taxon>
        <taxon>Pseudonocardiaceae</taxon>
        <taxon>Streptoalloteichus</taxon>
    </lineage>
</organism>
<dbReference type="PROSITE" id="PS50075">
    <property type="entry name" value="CARRIER"/>
    <property type="match status" value="1"/>
</dbReference>
<evidence type="ECO:0000313" key="2">
    <source>
        <dbReference type="EMBL" id="AFV52202.1"/>
    </source>
</evidence>
<dbReference type="InterPro" id="IPR036736">
    <property type="entry name" value="ACP-like_sf"/>
</dbReference>
<dbReference type="EMBL" id="JX679499">
    <property type="protein sequence ID" value="AFV52202.1"/>
    <property type="molecule type" value="Genomic_DNA"/>
</dbReference>
<dbReference type="Pfam" id="PF00550">
    <property type="entry name" value="PP-binding"/>
    <property type="match status" value="1"/>
</dbReference>
<accession>K4P126</accession>
<evidence type="ECO:0000259" key="1">
    <source>
        <dbReference type="PROSITE" id="PS50075"/>
    </source>
</evidence>
<dbReference type="AlphaFoldDB" id="K4P126"/>
<sequence>MSTAEGGHMDDIRQRVRAFLDQFLRGHRIDDDENYFATGHFNSLFVMQLVLFVENELGVPVEDEDLEMENFNSVSAIARMVERKSRAADRG</sequence>
<reference evidence="2" key="1">
    <citation type="journal article" date="2013" name="Proc. Natl. Acad. Sci. U.S.A.">
        <title>A new member of the 4-methylideneimidazole-5-one-containing aminomutase family from the enediyne kedarcidin biosynthetic pathway.</title>
        <authorList>
            <person name="Huang S.X."/>
            <person name="Lohman J.R."/>
            <person name="Huang T."/>
            <person name="Shen B."/>
        </authorList>
    </citation>
    <scope>NUCLEOTIDE SEQUENCE</scope>
    <source>
        <strain evidence="2">ATCC 53650</strain>
    </source>
</reference>
<proteinExistence type="predicted"/>
<protein>
    <submittedName>
        <fullName evidence="2">Acyl-carrier protein</fullName>
    </submittedName>
</protein>
<feature type="domain" description="Carrier" evidence="1">
    <location>
        <begin position="6"/>
        <end position="85"/>
    </location>
</feature>